<evidence type="ECO:0000313" key="2">
    <source>
        <dbReference type="Proteomes" id="UP000308382"/>
    </source>
</evidence>
<sequence>MKKNIITLLTLTYLIWGCSGTPKVLEYGTEGCHYCKMTIVDKQHAAQYVTKKGRTYSFDAAECMLNQLKEINEETVNLFLVNDYNDPGSMLDASKATYLISKNIPSPMGEYLSAFGTIGAAREIQTEQGGELFTWTEIKNRFDL</sequence>
<dbReference type="AlphaFoldDB" id="A0A5R8M9P8"/>
<organism evidence="1 2">
    <name type="scientific">Maribacter aurantiacus</name>
    <dbReference type="NCBI Taxonomy" id="1882343"/>
    <lineage>
        <taxon>Bacteria</taxon>
        <taxon>Pseudomonadati</taxon>
        <taxon>Bacteroidota</taxon>
        <taxon>Flavobacteriia</taxon>
        <taxon>Flavobacteriales</taxon>
        <taxon>Flavobacteriaceae</taxon>
        <taxon>Maribacter</taxon>
    </lineage>
</organism>
<dbReference type="InterPro" id="IPR008719">
    <property type="entry name" value="N2O_reductase_NosL"/>
</dbReference>
<evidence type="ECO:0000313" key="1">
    <source>
        <dbReference type="EMBL" id="TLF46247.1"/>
    </source>
</evidence>
<reference evidence="1 2" key="1">
    <citation type="journal article" date="2017" name="Int. J. Syst. Evol. Microbiol.">
        <title>Maripseudobacter aurantiacus gen. nov., sp. nov., a novel member of the family Flavobacteriaceae isolated from a sedimentation basin.</title>
        <authorList>
            <person name="Chen C."/>
            <person name="Su Y."/>
            <person name="Tao T."/>
            <person name="Fu G."/>
            <person name="Zhang C."/>
            <person name="Sun C."/>
            <person name="Zhang X."/>
            <person name="Wu M."/>
        </authorList>
    </citation>
    <scope>NUCLEOTIDE SEQUENCE [LARGE SCALE GENOMIC DNA]</scope>
    <source>
        <strain evidence="2">CDA4</strain>
    </source>
</reference>
<dbReference type="EMBL" id="VBUK01000001">
    <property type="protein sequence ID" value="TLF46247.1"/>
    <property type="molecule type" value="Genomic_DNA"/>
</dbReference>
<protein>
    <submittedName>
        <fullName evidence="1">Uncharacterized protein</fullName>
    </submittedName>
</protein>
<dbReference type="PANTHER" id="PTHR41247:SF1">
    <property type="entry name" value="HTH-TYPE TRANSCRIPTIONAL REPRESSOR YCNK"/>
    <property type="match status" value="1"/>
</dbReference>
<dbReference type="OrthoDB" id="9792749at2"/>
<dbReference type="SUPFAM" id="SSF160387">
    <property type="entry name" value="NosL/MerB-like"/>
    <property type="match status" value="1"/>
</dbReference>
<dbReference type="Proteomes" id="UP000308382">
    <property type="component" value="Unassembled WGS sequence"/>
</dbReference>
<comment type="caution">
    <text evidence="1">The sequence shown here is derived from an EMBL/GenBank/DDBJ whole genome shotgun (WGS) entry which is preliminary data.</text>
</comment>
<dbReference type="Pfam" id="PF05573">
    <property type="entry name" value="NosL"/>
    <property type="match status" value="1"/>
</dbReference>
<proteinExistence type="predicted"/>
<dbReference type="RefSeq" id="WP_138256403.1">
    <property type="nucleotide sequence ID" value="NZ_VBUK01000001.1"/>
</dbReference>
<gene>
    <name evidence="1" type="ORF">FEK29_00265</name>
</gene>
<accession>A0A5R8M9P8</accession>
<name>A0A5R8M9P8_9FLAO</name>
<keyword evidence="2" id="KW-1185">Reference proteome</keyword>
<dbReference type="PANTHER" id="PTHR41247">
    <property type="entry name" value="HTH-TYPE TRANSCRIPTIONAL REPRESSOR YCNK"/>
    <property type="match status" value="1"/>
</dbReference>